<dbReference type="AlphaFoldDB" id="A0A6C0HR87"/>
<protein>
    <submittedName>
        <fullName evidence="1">Uncharacterized protein</fullName>
    </submittedName>
</protein>
<proteinExistence type="predicted"/>
<evidence type="ECO:0000313" key="1">
    <source>
        <dbReference type="EMBL" id="QHT82880.1"/>
    </source>
</evidence>
<accession>A0A6C0HR87</accession>
<name>A0A6C0HR87_9ZZZZ</name>
<reference evidence="1" key="1">
    <citation type="journal article" date="2020" name="Nature">
        <title>Giant virus diversity and host interactions through global metagenomics.</title>
        <authorList>
            <person name="Schulz F."/>
            <person name="Roux S."/>
            <person name="Paez-Espino D."/>
            <person name="Jungbluth S."/>
            <person name="Walsh D.A."/>
            <person name="Denef V.J."/>
            <person name="McMahon K.D."/>
            <person name="Konstantinidis K.T."/>
            <person name="Eloe-Fadrosh E.A."/>
            <person name="Kyrpides N.C."/>
            <person name="Woyke T."/>
        </authorList>
    </citation>
    <scope>NUCLEOTIDE SEQUENCE</scope>
    <source>
        <strain evidence="1">GVMAG-M-3300023184-165</strain>
    </source>
</reference>
<sequence>MDFNPGDKIYKRKNGVADKSKVYEIESIKEENEGNWHDGYNTIWVASLVGEDELFIIKFAIWGEITEIYAEKFE</sequence>
<dbReference type="EMBL" id="MN740004">
    <property type="protein sequence ID" value="QHT82880.1"/>
    <property type="molecule type" value="Genomic_DNA"/>
</dbReference>
<organism evidence="1">
    <name type="scientific">viral metagenome</name>
    <dbReference type="NCBI Taxonomy" id="1070528"/>
    <lineage>
        <taxon>unclassified sequences</taxon>
        <taxon>metagenomes</taxon>
        <taxon>organismal metagenomes</taxon>
    </lineage>
</organism>